<organism evidence="1 2">
    <name type="scientific">Streptococcus parasuis</name>
    <dbReference type="NCBI Taxonomy" id="1501662"/>
    <lineage>
        <taxon>Bacteria</taxon>
        <taxon>Bacillati</taxon>
        <taxon>Bacillota</taxon>
        <taxon>Bacilli</taxon>
        <taxon>Lactobacillales</taxon>
        <taxon>Streptococcaceae</taxon>
        <taxon>Streptococcus</taxon>
    </lineage>
</organism>
<dbReference type="InterPro" id="IPR011044">
    <property type="entry name" value="Quino_amine_DH_bsu"/>
</dbReference>
<protein>
    <submittedName>
        <fullName evidence="1">Uncharacterized protein</fullName>
    </submittedName>
</protein>
<evidence type="ECO:0000313" key="2">
    <source>
        <dbReference type="Proteomes" id="UP000291525"/>
    </source>
</evidence>
<gene>
    <name evidence="1" type="ORF">EXW74_07225</name>
</gene>
<reference evidence="1 2" key="1">
    <citation type="submission" date="2019-02" db="EMBL/GenBank/DDBJ databases">
        <title>First genome of the species Streptococcus parasuis.</title>
        <authorList>
            <person name="Stevens M.J.A."/>
            <person name="Stephan R."/>
        </authorList>
    </citation>
    <scope>NUCLEOTIDE SEQUENCE [LARGE SCALE GENOMIC DNA]</scope>
    <source>
        <strain evidence="1 2">4253</strain>
    </source>
</reference>
<dbReference type="SUPFAM" id="SSF50969">
    <property type="entry name" value="YVTN repeat-like/Quinoprotein amine dehydrogenase"/>
    <property type="match status" value="1"/>
</dbReference>
<dbReference type="EMBL" id="SHGT01000042">
    <property type="protein sequence ID" value="TAA11368.1"/>
    <property type="molecule type" value="Genomic_DNA"/>
</dbReference>
<accession>A0A4Q8L0J5</accession>
<evidence type="ECO:0000313" key="1">
    <source>
        <dbReference type="EMBL" id="TAA11368.1"/>
    </source>
</evidence>
<name>A0A4Q8L0J5_9STRE</name>
<dbReference type="InterPro" id="IPR015943">
    <property type="entry name" value="WD40/YVTN_repeat-like_dom_sf"/>
</dbReference>
<comment type="caution">
    <text evidence="1">The sequence shown here is derived from an EMBL/GenBank/DDBJ whole genome shotgun (WGS) entry which is preliminary data.</text>
</comment>
<sequence>MKKIIWWIIALLCTGSLLYYGYSLYTGTKFKEENGTNTNPASKDLEEFYNELEEYYPEFYKNIATSIRATYVIPGLVQAETIQSTGEEEGDSDQTEDMTPQGLSFLEDYVVISAYSNGGGFNSVLWVLDKKTGKYIKTIVLPTTSHVGGIAYDHLNNRLWITTTEGDDTSQISALNLNTIKTDQFSKTKKPVEFDFQVSLGQIERSSYMAYDQEKLLVGYFDKDDHGHLGIFQLDSEGYPTGKNLDSEAYQPTTIIDTPDQIQGIAVHGHQILLSQSYGNEDSKILWFDFSGYNALTDLLEPKKELVAPPYMQQIQVEGDLLYLLFESSAFKYRINPTVTSMDRVVALSLGDVE</sequence>
<dbReference type="AlphaFoldDB" id="A0A4Q8L0J5"/>
<dbReference type="OrthoDB" id="1655118at2"/>
<dbReference type="RefSeq" id="WP_130555314.1">
    <property type="nucleotide sequence ID" value="NZ_SHGT01000042.1"/>
</dbReference>
<dbReference type="Gene3D" id="2.130.10.10">
    <property type="entry name" value="YVTN repeat-like/Quinoprotein amine dehydrogenase"/>
    <property type="match status" value="1"/>
</dbReference>
<proteinExistence type="predicted"/>
<dbReference type="Proteomes" id="UP000291525">
    <property type="component" value="Unassembled WGS sequence"/>
</dbReference>